<dbReference type="GO" id="GO:0016787">
    <property type="term" value="F:hydrolase activity"/>
    <property type="evidence" value="ECO:0007669"/>
    <property type="project" value="UniProtKB-KW"/>
</dbReference>
<dbReference type="EMBL" id="AEMG01000006">
    <property type="protein sequence ID" value="EFW92886.1"/>
    <property type="molecule type" value="Genomic_DNA"/>
</dbReference>
<dbReference type="Pfam" id="PF01663">
    <property type="entry name" value="Phosphodiest"/>
    <property type="match status" value="1"/>
</dbReference>
<dbReference type="EMBL" id="FRAN01000001">
    <property type="protein sequence ID" value="SHK09846.1"/>
    <property type="molecule type" value="Genomic_DNA"/>
</dbReference>
<dbReference type="Proteomes" id="UP000184203">
    <property type="component" value="Unassembled WGS sequence"/>
</dbReference>
<protein>
    <submittedName>
        <fullName evidence="3">Predicted phosphohydrolase or phosphomutase, AlkP superfamily</fullName>
    </submittedName>
    <submittedName>
        <fullName evidence="2">Type I phosphodiesterase/nucleotide pyrophosphatase</fullName>
    </submittedName>
</protein>
<evidence type="ECO:0000313" key="3">
    <source>
        <dbReference type="EMBL" id="SHK09846.1"/>
    </source>
</evidence>
<reference evidence="5" key="2">
    <citation type="submission" date="2016-11" db="EMBL/GenBank/DDBJ databases">
        <authorList>
            <person name="Varghese N."/>
            <person name="Submissions S."/>
        </authorList>
    </citation>
    <scope>NUCLEOTIDE SEQUENCE [LARGE SCALE GENOMIC DNA]</scope>
    <source>
        <strain evidence="5">DX253</strain>
    </source>
</reference>
<proteinExistence type="predicted"/>
<dbReference type="eggNOG" id="arCOG01377">
    <property type="taxonomic scope" value="Archaea"/>
</dbReference>
<feature type="region of interest" description="Disordered" evidence="1">
    <location>
        <begin position="521"/>
        <end position="576"/>
    </location>
</feature>
<dbReference type="STRING" id="797209.GCA_000376445_00372"/>
<organism evidence="2 4">
    <name type="scientific">Haladaptatus paucihalophilus DX253</name>
    <dbReference type="NCBI Taxonomy" id="797209"/>
    <lineage>
        <taxon>Archaea</taxon>
        <taxon>Methanobacteriati</taxon>
        <taxon>Methanobacteriota</taxon>
        <taxon>Stenosarchaea group</taxon>
        <taxon>Halobacteria</taxon>
        <taxon>Halobacteriales</taxon>
        <taxon>Haladaptataceae</taxon>
        <taxon>Haladaptatus</taxon>
    </lineage>
</organism>
<gene>
    <name evidence="3" type="ORF">SAMN05444342_0566</name>
    <name evidence="2" type="ORF">ZOD2009_08449</name>
</gene>
<dbReference type="PANTHER" id="PTHR10151">
    <property type="entry name" value="ECTONUCLEOTIDE PYROPHOSPHATASE/PHOSPHODIESTERASE"/>
    <property type="match status" value="1"/>
</dbReference>
<name>E7QSB7_HALPU</name>
<evidence type="ECO:0000313" key="2">
    <source>
        <dbReference type="EMBL" id="EFW92886.1"/>
    </source>
</evidence>
<dbReference type="PANTHER" id="PTHR10151:SF120">
    <property type="entry name" value="BIS(5'-ADENOSYL)-TRIPHOSPHATASE"/>
    <property type="match status" value="1"/>
</dbReference>
<dbReference type="AlphaFoldDB" id="E7QSB7"/>
<dbReference type="OrthoDB" id="198670at2157"/>
<evidence type="ECO:0000313" key="5">
    <source>
        <dbReference type="Proteomes" id="UP000184203"/>
    </source>
</evidence>
<sequence length="576" mass="62245">MSGNDSSGDGSDGDIGNNEGVDGDVGNNDGLRTLVLGLDGACPPILEPLFSAGALPNLRSIFDGGVSGPLESQLPPWTPSAWPSLFTGVNPGKHGVFSFLDYEGYDWSVVDGSDVRAVPVWEHLSRHGFSSVVVNVPVTHPPREFDGALVPGYMAPDSPACHPPDLLSDIREEIEDYRVYPETTDLSPEEAAAEYRDVVEMRGEAFRLLADRFDPDFGFLQFQQTDTVFHEFPGERETVRAVYEAVDEQVGEVLDATDPDTVLVVSDHGMGEMTGTGFYVNEFLAKHGYVDVSQGGDGMPSWVPTRESRLRNGDADGDDADDPNLLRRVTALAAKCGLTTTRAGKLLSAVGLRDFASEHVPAGVVRASGRQVDFPASTAYMRARIECGVRINLAGRDPNGVVPPERYEALRTELISLLEGVETPDGEPLFEDVARREAYFDGPEADRAVDIVTVPSDFDHFLSAELSGDEFAAPGQPWNHKRNGVVAMAGDGIDGPLGDAHIFDVTPTVLALFGVPTSTEMDGEALSSVEPVGERSYPTRREGGRERKEEAREDGREPTASEESMENRLTALGYLE</sequence>
<keyword evidence="5" id="KW-1185">Reference proteome</keyword>
<evidence type="ECO:0000313" key="4">
    <source>
        <dbReference type="Proteomes" id="UP000003751"/>
    </source>
</evidence>
<feature type="region of interest" description="Disordered" evidence="1">
    <location>
        <begin position="1"/>
        <end position="24"/>
    </location>
</feature>
<accession>E7QSB7</accession>
<dbReference type="Gene3D" id="3.40.720.10">
    <property type="entry name" value="Alkaline Phosphatase, subunit A"/>
    <property type="match status" value="1"/>
</dbReference>
<reference evidence="3" key="3">
    <citation type="submission" date="2016-11" db="EMBL/GenBank/DDBJ databases">
        <authorList>
            <person name="Jaros S."/>
            <person name="Januszkiewicz K."/>
            <person name="Wedrychowicz H."/>
        </authorList>
    </citation>
    <scope>NUCLEOTIDE SEQUENCE [LARGE SCALE GENOMIC DNA]</scope>
    <source>
        <strain evidence="3">DX253</strain>
    </source>
</reference>
<dbReference type="SUPFAM" id="SSF53649">
    <property type="entry name" value="Alkaline phosphatase-like"/>
    <property type="match status" value="1"/>
</dbReference>
<keyword evidence="3" id="KW-0378">Hydrolase</keyword>
<dbReference type="InterPro" id="IPR017850">
    <property type="entry name" value="Alkaline_phosphatase_core_sf"/>
</dbReference>
<dbReference type="InterPro" id="IPR002591">
    <property type="entry name" value="Phosphodiest/P_Trfase"/>
</dbReference>
<evidence type="ECO:0000256" key="1">
    <source>
        <dbReference type="SAM" id="MobiDB-lite"/>
    </source>
</evidence>
<dbReference type="PATRIC" id="fig|797209.4.peg.1690"/>
<dbReference type="RefSeq" id="WP_007978826.1">
    <property type="nucleotide sequence ID" value="NZ_AEMG01000006.1"/>
</dbReference>
<feature type="compositionally biased region" description="Basic and acidic residues" evidence="1">
    <location>
        <begin position="537"/>
        <end position="559"/>
    </location>
</feature>
<dbReference type="Proteomes" id="UP000003751">
    <property type="component" value="Unassembled WGS sequence"/>
</dbReference>
<reference evidence="2 4" key="1">
    <citation type="journal article" date="2014" name="ISME J.">
        <title>Trehalose/2-sulfotrehalose biosynthesis and glycine-betaine uptake are widely spread mechanisms for osmoadaptation in the Halobacteriales.</title>
        <authorList>
            <person name="Youssef N.H."/>
            <person name="Savage-Ashlock K.N."/>
            <person name="McCully A.L."/>
            <person name="Luedtke B."/>
            <person name="Shaw E.I."/>
            <person name="Hoff W.D."/>
            <person name="Elshahed M.S."/>
        </authorList>
    </citation>
    <scope>NUCLEOTIDE SEQUENCE [LARGE SCALE GENOMIC DNA]</scope>
    <source>
        <strain evidence="2 4">DX253</strain>
    </source>
</reference>